<reference evidence="3 4" key="1">
    <citation type="journal article" date="2015" name="Antonie Van Leeuwenhoek">
        <title>Bosea vaviloviae sp. nov., a new species of slow-growing rhizobia isolated from nodules of the relict species Vavilovia formosa (Stev.) Fed.</title>
        <authorList>
            <person name="Safronova V.I."/>
            <person name="Kuznetsova I.G."/>
            <person name="Sazanova A.L."/>
            <person name="Kimeklis A.K."/>
            <person name="Belimov A.A."/>
            <person name="Andronov E.E."/>
            <person name="Pinaev A.G."/>
            <person name="Chizhevskaya E.P."/>
            <person name="Pukhaev A.R."/>
            <person name="Popov K.P."/>
            <person name="Willems A."/>
            <person name="Tikhonovich I.A."/>
        </authorList>
    </citation>
    <scope>NUCLEOTIDE SEQUENCE [LARGE SCALE GENOMIC DNA]</scope>
    <source>
        <strain evidence="3 4">Vaf18</strain>
    </source>
</reference>
<organism evidence="3 4">
    <name type="scientific">Bosea vaviloviae</name>
    <dbReference type="NCBI Taxonomy" id="1526658"/>
    <lineage>
        <taxon>Bacteria</taxon>
        <taxon>Pseudomonadati</taxon>
        <taxon>Pseudomonadota</taxon>
        <taxon>Alphaproteobacteria</taxon>
        <taxon>Hyphomicrobiales</taxon>
        <taxon>Boseaceae</taxon>
        <taxon>Bosea</taxon>
    </lineage>
</organism>
<dbReference type="InterPro" id="IPR000182">
    <property type="entry name" value="GNAT_dom"/>
</dbReference>
<dbReference type="OrthoDB" id="9787920at2"/>
<sequence>MVAIVVEPSQDETRNAVLCGLSAYNEAKIGPRNTKPLAISLRDESGAIVGGLVGELKWEWLHVDLLWVDGDHRGAGLGEALVVQAEQTARDHGARGVYLSTMSLQAPDFYPRLGYRECGRMEDYPVAGHRIHHFTKAL</sequence>
<gene>
    <name evidence="3" type="ORF">BHK69_02420</name>
</gene>
<dbReference type="Gene3D" id="3.40.630.30">
    <property type="match status" value="1"/>
</dbReference>
<evidence type="ECO:0000256" key="1">
    <source>
        <dbReference type="ARBA" id="ARBA00022679"/>
    </source>
</evidence>
<dbReference type="RefSeq" id="WP_069688720.1">
    <property type="nucleotide sequence ID" value="NZ_CP017147.1"/>
</dbReference>
<dbReference type="SUPFAM" id="SSF55729">
    <property type="entry name" value="Acyl-CoA N-acyltransferases (Nat)"/>
    <property type="match status" value="1"/>
</dbReference>
<dbReference type="InterPro" id="IPR050769">
    <property type="entry name" value="NAT_camello-type"/>
</dbReference>
<dbReference type="PANTHER" id="PTHR13947:SF37">
    <property type="entry name" value="LD18367P"/>
    <property type="match status" value="1"/>
</dbReference>
<evidence type="ECO:0000313" key="4">
    <source>
        <dbReference type="Proteomes" id="UP000094969"/>
    </source>
</evidence>
<dbReference type="EMBL" id="CP017147">
    <property type="protein sequence ID" value="AOO79497.1"/>
    <property type="molecule type" value="Genomic_DNA"/>
</dbReference>
<dbReference type="CDD" id="cd04301">
    <property type="entry name" value="NAT_SF"/>
    <property type="match status" value="1"/>
</dbReference>
<keyword evidence="4" id="KW-1185">Reference proteome</keyword>
<feature type="domain" description="N-acetyltransferase" evidence="2">
    <location>
        <begin position="1"/>
        <end position="138"/>
    </location>
</feature>
<protein>
    <recommendedName>
        <fullName evidence="2">N-acetyltransferase domain-containing protein</fullName>
    </recommendedName>
</protein>
<dbReference type="PROSITE" id="PS51186">
    <property type="entry name" value="GNAT"/>
    <property type="match status" value="1"/>
</dbReference>
<proteinExistence type="predicted"/>
<accession>A0A1D7TWM0</accession>
<evidence type="ECO:0000313" key="3">
    <source>
        <dbReference type="EMBL" id="AOO79497.1"/>
    </source>
</evidence>
<dbReference type="InterPro" id="IPR016181">
    <property type="entry name" value="Acyl_CoA_acyltransferase"/>
</dbReference>
<evidence type="ECO:0000259" key="2">
    <source>
        <dbReference type="PROSITE" id="PS51186"/>
    </source>
</evidence>
<dbReference type="KEGG" id="bvv:BHK69_02420"/>
<name>A0A1D7TWM0_9HYPH</name>
<dbReference type="AlphaFoldDB" id="A0A1D7TWM0"/>
<dbReference type="Proteomes" id="UP000094969">
    <property type="component" value="Chromosome"/>
</dbReference>
<keyword evidence="1" id="KW-0808">Transferase</keyword>
<dbReference type="GO" id="GO:0008080">
    <property type="term" value="F:N-acetyltransferase activity"/>
    <property type="evidence" value="ECO:0007669"/>
    <property type="project" value="InterPro"/>
</dbReference>
<dbReference type="STRING" id="1526658.BHK69_02420"/>
<dbReference type="Pfam" id="PF00583">
    <property type="entry name" value="Acetyltransf_1"/>
    <property type="match status" value="1"/>
</dbReference>
<dbReference type="PANTHER" id="PTHR13947">
    <property type="entry name" value="GNAT FAMILY N-ACETYLTRANSFERASE"/>
    <property type="match status" value="1"/>
</dbReference>